<dbReference type="CDD" id="cd16922">
    <property type="entry name" value="HATPase_EvgS-ArcB-TorS-like"/>
    <property type="match status" value="1"/>
</dbReference>
<dbReference type="Pfam" id="PF00512">
    <property type="entry name" value="HisKA"/>
    <property type="match status" value="1"/>
</dbReference>
<sequence>MNRTVSTIAHALKIGGIKTPLVICIVFLVLITSFVVALNRYWSNSLQPRLYRTAETQATILAESQANLLQQSLSLALASGQPNHLNDTVQEILLVEDPAIGQSIVEGLTLELDYQTVEAQSGSLDFIEGNTACASCFHASIPLFTTNGELIGIADFKLSDAYFQDLSQEMKSKLMAESSVALALMVVVWLTMLVMFYRLNAAKQVIEDSDRAKTRFMANVTHELRTPLNAILGYTQLYKEDGALMKTHRQGIETIDRSADHLLLMINDILDFSRTNQDTITLTAVETSFIHFLKTICDMAQAHARPKGIEFVCEVPERLPTAVHADEKRLRQVLLNLIGNAIKFTEKGRVTLRVELLKTGNDSADLRFSIRDTGIGISTSDLAMIFVPFVQVDNDITRSEGSGLGLTISQRILQLMNAKLKVSSTPDQGSDFFFNLHLATAQGLAASNAAMFNPSAKQSSRVNAPPTEKIEALIELAQKHNILALRKAVEKLEIDEHYQGFAEELKPYLQNYRFKPLVEHLTKKLA</sequence>
<evidence type="ECO:0000256" key="4">
    <source>
        <dbReference type="ARBA" id="ARBA00022679"/>
    </source>
</evidence>
<dbReference type="SMART" id="SM00387">
    <property type="entry name" value="HATPase_c"/>
    <property type="match status" value="1"/>
</dbReference>
<dbReference type="GO" id="GO:0005524">
    <property type="term" value="F:ATP binding"/>
    <property type="evidence" value="ECO:0007669"/>
    <property type="project" value="UniProtKB-KW"/>
</dbReference>
<proteinExistence type="predicted"/>
<keyword evidence="10" id="KW-1185">Reference proteome</keyword>
<dbReference type="InterPro" id="IPR003661">
    <property type="entry name" value="HisK_dim/P_dom"/>
</dbReference>
<keyword evidence="5" id="KW-0418">Kinase</keyword>
<keyword evidence="9" id="KW-0067">ATP-binding</keyword>
<feature type="transmembrane region" description="Helical" evidence="7">
    <location>
        <begin position="180"/>
        <end position="199"/>
    </location>
</feature>
<evidence type="ECO:0000313" key="10">
    <source>
        <dbReference type="Proteomes" id="UP001273505"/>
    </source>
</evidence>
<dbReference type="RefSeq" id="WP_302724063.1">
    <property type="nucleotide sequence ID" value="NZ_JAULRU010000731.1"/>
</dbReference>
<dbReference type="SUPFAM" id="SSF55874">
    <property type="entry name" value="ATPase domain of HSP90 chaperone/DNA topoisomerase II/histidine kinase"/>
    <property type="match status" value="1"/>
</dbReference>
<dbReference type="InterPro" id="IPR050736">
    <property type="entry name" value="Sensor_HK_Regulatory"/>
</dbReference>
<comment type="catalytic activity">
    <reaction evidence="1">
        <text>ATP + protein L-histidine = ADP + protein N-phospho-L-histidine.</text>
        <dbReference type="EC" id="2.7.13.3"/>
    </reaction>
</comment>
<dbReference type="PANTHER" id="PTHR43711">
    <property type="entry name" value="TWO-COMPONENT HISTIDINE KINASE"/>
    <property type="match status" value="1"/>
</dbReference>
<feature type="domain" description="Histidine kinase" evidence="8">
    <location>
        <begin position="219"/>
        <end position="440"/>
    </location>
</feature>
<dbReference type="InterPro" id="IPR036097">
    <property type="entry name" value="HisK_dim/P_sf"/>
</dbReference>
<name>A0ABU4RVR0_9GAMM</name>
<keyword evidence="7" id="KW-1133">Transmembrane helix</keyword>
<dbReference type="Proteomes" id="UP001273505">
    <property type="component" value="Unassembled WGS sequence"/>
</dbReference>
<feature type="transmembrane region" description="Helical" evidence="7">
    <location>
        <begin position="20"/>
        <end position="42"/>
    </location>
</feature>
<accession>A0ABU4RVR0</accession>
<dbReference type="Pfam" id="PF02518">
    <property type="entry name" value="HATPase_c"/>
    <property type="match status" value="1"/>
</dbReference>
<keyword evidence="9" id="KW-0547">Nucleotide-binding</keyword>
<keyword evidence="6" id="KW-0902">Two-component regulatory system</keyword>
<dbReference type="EC" id="2.7.13.3" evidence="2"/>
<evidence type="ECO:0000259" key="8">
    <source>
        <dbReference type="PROSITE" id="PS50109"/>
    </source>
</evidence>
<gene>
    <name evidence="9" type="ORF">SCD92_05140</name>
</gene>
<dbReference type="SMART" id="SM00388">
    <property type="entry name" value="HisKA"/>
    <property type="match status" value="1"/>
</dbReference>
<dbReference type="InterPro" id="IPR005467">
    <property type="entry name" value="His_kinase_dom"/>
</dbReference>
<evidence type="ECO:0000256" key="7">
    <source>
        <dbReference type="SAM" id="Phobius"/>
    </source>
</evidence>
<keyword evidence="7" id="KW-0472">Membrane</keyword>
<comment type="caution">
    <text evidence="9">The sequence shown here is derived from an EMBL/GenBank/DDBJ whole genome shotgun (WGS) entry which is preliminary data.</text>
</comment>
<dbReference type="InterPro" id="IPR003594">
    <property type="entry name" value="HATPase_dom"/>
</dbReference>
<dbReference type="Gene3D" id="3.30.565.10">
    <property type="entry name" value="Histidine kinase-like ATPase, C-terminal domain"/>
    <property type="match status" value="1"/>
</dbReference>
<dbReference type="PANTHER" id="PTHR43711:SF31">
    <property type="entry name" value="HISTIDINE KINASE"/>
    <property type="match status" value="1"/>
</dbReference>
<dbReference type="PRINTS" id="PR00344">
    <property type="entry name" value="BCTRLSENSOR"/>
</dbReference>
<evidence type="ECO:0000256" key="1">
    <source>
        <dbReference type="ARBA" id="ARBA00000085"/>
    </source>
</evidence>
<evidence type="ECO:0000313" key="9">
    <source>
        <dbReference type="EMBL" id="MDX6848734.1"/>
    </source>
</evidence>
<evidence type="ECO:0000256" key="6">
    <source>
        <dbReference type="ARBA" id="ARBA00023012"/>
    </source>
</evidence>
<keyword evidence="7" id="KW-0812">Transmembrane</keyword>
<dbReference type="Gene3D" id="1.10.287.130">
    <property type="match status" value="1"/>
</dbReference>
<reference evidence="9 10" key="1">
    <citation type="submission" date="2023-11" db="EMBL/GenBank/DDBJ databases">
        <title>Gilvimarinus fulvus sp. nov., isolated from the surface of Kelp.</title>
        <authorList>
            <person name="Sun Y.Y."/>
            <person name="Gong Y."/>
            <person name="Du Z.J."/>
        </authorList>
    </citation>
    <scope>NUCLEOTIDE SEQUENCE [LARGE SCALE GENOMIC DNA]</scope>
    <source>
        <strain evidence="9 10">SDUM040013</strain>
    </source>
</reference>
<protein>
    <recommendedName>
        <fullName evidence="2">histidine kinase</fullName>
        <ecNumber evidence="2">2.7.13.3</ecNumber>
    </recommendedName>
</protein>
<dbReference type="InterPro" id="IPR004358">
    <property type="entry name" value="Sig_transdc_His_kin-like_C"/>
</dbReference>
<keyword evidence="4" id="KW-0808">Transferase</keyword>
<evidence type="ECO:0000256" key="2">
    <source>
        <dbReference type="ARBA" id="ARBA00012438"/>
    </source>
</evidence>
<dbReference type="CDD" id="cd00082">
    <property type="entry name" value="HisKA"/>
    <property type="match status" value="1"/>
</dbReference>
<keyword evidence="3" id="KW-0597">Phosphoprotein</keyword>
<dbReference type="EMBL" id="JAXAFO010000006">
    <property type="protein sequence ID" value="MDX6848734.1"/>
    <property type="molecule type" value="Genomic_DNA"/>
</dbReference>
<dbReference type="InterPro" id="IPR036890">
    <property type="entry name" value="HATPase_C_sf"/>
</dbReference>
<evidence type="ECO:0000256" key="5">
    <source>
        <dbReference type="ARBA" id="ARBA00022777"/>
    </source>
</evidence>
<evidence type="ECO:0000256" key="3">
    <source>
        <dbReference type="ARBA" id="ARBA00022553"/>
    </source>
</evidence>
<organism evidence="9 10">
    <name type="scientific">Gilvimarinus gilvus</name>
    <dbReference type="NCBI Taxonomy" id="3058038"/>
    <lineage>
        <taxon>Bacteria</taxon>
        <taxon>Pseudomonadati</taxon>
        <taxon>Pseudomonadota</taxon>
        <taxon>Gammaproteobacteria</taxon>
        <taxon>Cellvibrionales</taxon>
        <taxon>Cellvibrionaceae</taxon>
        <taxon>Gilvimarinus</taxon>
    </lineage>
</organism>
<dbReference type="SUPFAM" id="SSF47384">
    <property type="entry name" value="Homodimeric domain of signal transducing histidine kinase"/>
    <property type="match status" value="1"/>
</dbReference>
<dbReference type="PROSITE" id="PS50109">
    <property type="entry name" value="HIS_KIN"/>
    <property type="match status" value="1"/>
</dbReference>